<evidence type="ECO:0008006" key="4">
    <source>
        <dbReference type="Google" id="ProtNLM"/>
    </source>
</evidence>
<sequence>MKTALITFASATALSASLAFAQGAFAPMDFGDTAVIESVNGSELHTIDGKLIGTVSDANVDANKAEFIVDVNPESTLTEEELYLTVEEGMLGQDASGLVVNATMQDISVDTVGDEGDANEPARAMIMNK</sequence>
<feature type="signal peptide" evidence="1">
    <location>
        <begin position="1"/>
        <end position="21"/>
    </location>
</feature>
<dbReference type="Proteomes" id="UP000215377">
    <property type="component" value="Unassembled WGS sequence"/>
</dbReference>
<evidence type="ECO:0000313" key="3">
    <source>
        <dbReference type="Proteomes" id="UP000215377"/>
    </source>
</evidence>
<comment type="caution">
    <text evidence="2">The sequence shown here is derived from an EMBL/GenBank/DDBJ whole genome shotgun (WGS) entry which is preliminary data.</text>
</comment>
<feature type="chain" id="PRO_5012714096" description="PRC-barrel domain-containing protein" evidence="1">
    <location>
        <begin position="22"/>
        <end position="129"/>
    </location>
</feature>
<protein>
    <recommendedName>
        <fullName evidence="4">PRC-barrel domain-containing protein</fullName>
    </recommendedName>
</protein>
<keyword evidence="3" id="KW-1185">Reference proteome</keyword>
<organism evidence="2 3">
    <name type="scientific">Marinibacterium profundimaris</name>
    <dbReference type="NCBI Taxonomy" id="1679460"/>
    <lineage>
        <taxon>Bacteria</taxon>
        <taxon>Pseudomonadati</taxon>
        <taxon>Pseudomonadota</taxon>
        <taxon>Alphaproteobacteria</taxon>
        <taxon>Rhodobacterales</taxon>
        <taxon>Paracoccaceae</taxon>
        <taxon>Marinibacterium</taxon>
    </lineage>
</organism>
<dbReference type="RefSeq" id="WP_088650598.1">
    <property type="nucleotide sequence ID" value="NZ_AQQR01000005.1"/>
</dbReference>
<evidence type="ECO:0000313" key="2">
    <source>
        <dbReference type="EMBL" id="OWU72903.1"/>
    </source>
</evidence>
<gene>
    <name evidence="2" type="ORF">ATO3_14530</name>
</gene>
<dbReference type="AlphaFoldDB" id="A0A225NIK4"/>
<dbReference type="EMBL" id="AQQR01000005">
    <property type="protein sequence ID" value="OWU72903.1"/>
    <property type="molecule type" value="Genomic_DNA"/>
</dbReference>
<name>A0A225NIK4_9RHOB</name>
<evidence type="ECO:0000256" key="1">
    <source>
        <dbReference type="SAM" id="SignalP"/>
    </source>
</evidence>
<keyword evidence="1" id="KW-0732">Signal</keyword>
<reference evidence="2 3" key="1">
    <citation type="submission" date="2013-04" db="EMBL/GenBank/DDBJ databases">
        <title>Oceanicola sp. 22II1-22F33 Genome Sequencing.</title>
        <authorList>
            <person name="Lai Q."/>
            <person name="Li G."/>
            <person name="Shao Z."/>
        </authorList>
    </citation>
    <scope>NUCLEOTIDE SEQUENCE [LARGE SCALE GENOMIC DNA]</scope>
    <source>
        <strain evidence="2 3">22II1-22F33</strain>
    </source>
</reference>
<proteinExistence type="predicted"/>
<accession>A0A225NIK4</accession>